<name>A0A6J4I9G4_9CHLR</name>
<protein>
    <submittedName>
        <fullName evidence="1">Uncharacterized protein</fullName>
    </submittedName>
</protein>
<evidence type="ECO:0000313" key="1">
    <source>
        <dbReference type="EMBL" id="CAA9246148.1"/>
    </source>
</evidence>
<accession>A0A6J4I9G4</accession>
<dbReference type="AlphaFoldDB" id="A0A6J4I9G4"/>
<dbReference type="EMBL" id="CADCTR010000520">
    <property type="protein sequence ID" value="CAA9246148.1"/>
    <property type="molecule type" value="Genomic_DNA"/>
</dbReference>
<proteinExistence type="predicted"/>
<gene>
    <name evidence="1" type="ORF">AVDCRST_MAG93-1541</name>
</gene>
<reference evidence="1" key="1">
    <citation type="submission" date="2020-02" db="EMBL/GenBank/DDBJ databases">
        <authorList>
            <person name="Meier V. D."/>
        </authorList>
    </citation>
    <scope>NUCLEOTIDE SEQUENCE</scope>
    <source>
        <strain evidence="1">AVDCRST_MAG93</strain>
    </source>
</reference>
<sequence length="110" mass="12440">MTVLFCLADDAYAMIIPKVSACEALKRLPDSEVLAPVLLQQLREIESSRSFLRNAERFFAHLFPTCRRSCRTGPALTRNGCRTLRRTLVSRSVSSPAGYVTPAKLLLRRW</sequence>
<organism evidence="1">
    <name type="scientific">uncultured Chloroflexia bacterium</name>
    <dbReference type="NCBI Taxonomy" id="1672391"/>
    <lineage>
        <taxon>Bacteria</taxon>
        <taxon>Bacillati</taxon>
        <taxon>Chloroflexota</taxon>
        <taxon>Chloroflexia</taxon>
        <taxon>environmental samples</taxon>
    </lineage>
</organism>